<keyword evidence="2" id="KW-1185">Reference proteome</keyword>
<protein>
    <submittedName>
        <fullName evidence="1">Uncharacterized protein</fullName>
    </submittedName>
</protein>
<feature type="non-terminal residue" evidence="1">
    <location>
        <position position="1"/>
    </location>
</feature>
<dbReference type="EMBL" id="JADFTS010000009">
    <property type="protein sequence ID" value="KAF9589960.1"/>
    <property type="molecule type" value="Genomic_DNA"/>
</dbReference>
<dbReference type="Proteomes" id="UP000631114">
    <property type="component" value="Unassembled WGS sequence"/>
</dbReference>
<evidence type="ECO:0000313" key="2">
    <source>
        <dbReference type="Proteomes" id="UP000631114"/>
    </source>
</evidence>
<reference evidence="1 2" key="1">
    <citation type="submission" date="2020-10" db="EMBL/GenBank/DDBJ databases">
        <title>The Coptis chinensis genome and diversification of protoberbering-type alkaloids.</title>
        <authorList>
            <person name="Wang B."/>
            <person name="Shu S."/>
            <person name="Song C."/>
            <person name="Liu Y."/>
        </authorList>
    </citation>
    <scope>NUCLEOTIDE SEQUENCE [LARGE SCALE GENOMIC DNA]</scope>
    <source>
        <strain evidence="1">HL-2020</strain>
        <tissue evidence="1">Leaf</tissue>
    </source>
</reference>
<dbReference type="AlphaFoldDB" id="A0A835LCZ1"/>
<organism evidence="1 2">
    <name type="scientific">Coptis chinensis</name>
    <dbReference type="NCBI Taxonomy" id="261450"/>
    <lineage>
        <taxon>Eukaryota</taxon>
        <taxon>Viridiplantae</taxon>
        <taxon>Streptophyta</taxon>
        <taxon>Embryophyta</taxon>
        <taxon>Tracheophyta</taxon>
        <taxon>Spermatophyta</taxon>
        <taxon>Magnoliopsida</taxon>
        <taxon>Ranunculales</taxon>
        <taxon>Ranunculaceae</taxon>
        <taxon>Coptidoideae</taxon>
        <taxon>Coptis</taxon>
    </lineage>
</organism>
<comment type="caution">
    <text evidence="1">The sequence shown here is derived from an EMBL/GenBank/DDBJ whole genome shotgun (WGS) entry which is preliminary data.</text>
</comment>
<dbReference type="OrthoDB" id="1930760at2759"/>
<evidence type="ECO:0000313" key="1">
    <source>
        <dbReference type="EMBL" id="KAF9589960.1"/>
    </source>
</evidence>
<sequence>VFRGHGLDYDVDGLTGNTLDNQWTHNICRASRGYDKQNALVEELHLGYFT</sequence>
<gene>
    <name evidence="1" type="ORF">IFM89_029576</name>
</gene>
<accession>A0A835LCZ1</accession>
<name>A0A835LCZ1_9MAGN</name>
<proteinExistence type="predicted"/>